<keyword evidence="1 4" id="KW-0696">RNA-directed RNA polymerase</keyword>
<dbReference type="GeneID" id="80539173"/>
<sequence>MVARSKTPAFAGATSDHAALFAAMVECLEALPSLRKKGVRLPVPKCMAQGADPLDKKVKEFSVGLLEKPGDHDWSGVLRAGGVSSRDRLSVAGALFLFRKARPVPASDPAEQRSRITAPPLDIPEGYFQFVWKEITRMFPEGFDSNFDDYVARVSPNTSSCLEASRGKGGVRRWWIGKEIQYPMMLNDPDLSLPSNCAYMNVETGGKSRGVTVNSARCLPLQPIHKLIYDHISRFDWLLRGEAKPGRFSSFLRVPGEVFVSGDYSAATDNLSLEVAEQILAAIFSRARSIPPHLQLEAFRSLRANVWYDDCGEAFVQTRGQLMGSFLSFPLLCLQNYLAFKFAVPRKLPVKINGDDIVFRAKPAEVSAWFDFCPRVGLKVHPTKTMQHRTFFSLNSAFFSASSSRVSLVPIVRMATLQKAVDSPAALAGGFFSFCRGWREEGRVVVESVYLSFRRKVIRASGRSLVALGVRAKEESMRAAGLLRRELWFSQISAAPIIGLGGERQVGALGEQRLPPNPGKLKWAPLPEGWERVPLSRSAARRRRQKNDEKEFWSEVVRSTWREAPSRNQLLRRHWSEVRSTGLEGAYRDWQLRAKKFRVHSIGFRCGMESSAHRRVCDPFRLSVGPRLRRMWEGDERKGRLVWRRVCHEREVRGRGAIAFQFRERTGASCQHFPACEGSCPH</sequence>
<reference evidence="4 5" key="1">
    <citation type="journal article" date="2020" name="Virus Evol.">
        <title>Divergent RNA viruses in Macrophomina phaseolina exhibit potential as virocontrol agents.</title>
        <authorList>
            <person name="Wang J."/>
            <person name="Ni Y."/>
            <person name="Liu X."/>
            <person name="Zhao H."/>
            <person name="Xiao Y."/>
            <person name="Xiao X."/>
            <person name="Li S."/>
            <person name="Liu H."/>
        </authorList>
    </citation>
    <scope>NUCLEOTIDE SEQUENCE [LARGE SCALE GENOMIC DNA]</scope>
</reference>
<accession>A0ABX6TQF0</accession>
<keyword evidence="5" id="KW-1185">Reference proteome</keyword>
<dbReference type="EMBL" id="MT062430">
    <property type="protein sequence ID" value="QOE55588.1"/>
    <property type="molecule type" value="Genomic_RNA"/>
</dbReference>
<keyword evidence="2" id="KW-0808">Transferase</keyword>
<dbReference type="InterPro" id="IPR043502">
    <property type="entry name" value="DNA/RNA_pol_sf"/>
</dbReference>
<evidence type="ECO:0000256" key="1">
    <source>
        <dbReference type="ARBA" id="ARBA00022484"/>
    </source>
</evidence>
<evidence type="ECO:0000256" key="2">
    <source>
        <dbReference type="ARBA" id="ARBA00022679"/>
    </source>
</evidence>
<organism evidence="4 5">
    <name type="scientific">Macrophomina phaseolina ourmia-like virus 2-A</name>
    <dbReference type="NCBI Taxonomy" id="2741645"/>
    <lineage>
        <taxon>Viruses</taxon>
        <taxon>Riboviria</taxon>
        <taxon>Orthornavirae</taxon>
        <taxon>Lenarviricota</taxon>
        <taxon>Miaviricetes</taxon>
        <taxon>Ourlivirales</taxon>
        <taxon>Botourmiaviridae</taxon>
        <taxon>Magoulivirus</taxon>
        <taxon>Magoulivirus betamacrophominae</taxon>
    </lineage>
</organism>
<evidence type="ECO:0000256" key="3">
    <source>
        <dbReference type="ARBA" id="ARBA00022695"/>
    </source>
</evidence>
<protein>
    <submittedName>
        <fullName evidence="4">RNA-dependent RNA polymerase</fullName>
    </submittedName>
</protein>
<evidence type="ECO:0000313" key="4">
    <source>
        <dbReference type="EMBL" id="QOE55588.1"/>
    </source>
</evidence>
<dbReference type="GO" id="GO:0003968">
    <property type="term" value="F:RNA-directed RNA polymerase activity"/>
    <property type="evidence" value="ECO:0007669"/>
    <property type="project" value="UniProtKB-KW"/>
</dbReference>
<keyword evidence="3" id="KW-0548">Nucleotidyltransferase</keyword>
<dbReference type="SUPFAM" id="SSF56672">
    <property type="entry name" value="DNA/RNA polymerases"/>
    <property type="match status" value="1"/>
</dbReference>
<proteinExistence type="predicted"/>
<dbReference type="Proteomes" id="UP000831935">
    <property type="component" value="Segment"/>
</dbReference>
<name>A0ABX6TQF0_9VIRU</name>
<dbReference type="RefSeq" id="YP_010800566.1">
    <property type="nucleotide sequence ID" value="NC_076871.1"/>
</dbReference>
<evidence type="ECO:0000313" key="5">
    <source>
        <dbReference type="Proteomes" id="UP000831935"/>
    </source>
</evidence>